<dbReference type="PANTHER" id="PTHR45436:SF5">
    <property type="entry name" value="SENSOR HISTIDINE KINASE TRCS"/>
    <property type="match status" value="1"/>
</dbReference>
<comment type="caution">
    <text evidence="8">The sequence shown here is derived from an EMBL/GenBank/DDBJ whole genome shotgun (WGS) entry which is preliminary data.</text>
</comment>
<dbReference type="Pfam" id="PF02518">
    <property type="entry name" value="HATPase_c"/>
    <property type="match status" value="1"/>
</dbReference>
<evidence type="ECO:0000259" key="7">
    <source>
        <dbReference type="Pfam" id="PF02518"/>
    </source>
</evidence>
<keyword evidence="8" id="KW-0547">Nucleotide-binding</keyword>
<keyword evidence="9" id="KW-1185">Reference proteome</keyword>
<accession>A0ABV8HHI1</accession>
<dbReference type="SUPFAM" id="SSF55874">
    <property type="entry name" value="ATPase domain of HSP90 chaperone/DNA topoisomerase II/histidine kinase"/>
    <property type="match status" value="1"/>
</dbReference>
<organism evidence="8 9">
    <name type="scientific">Streptomyces polygonati</name>
    <dbReference type="NCBI Taxonomy" id="1617087"/>
    <lineage>
        <taxon>Bacteria</taxon>
        <taxon>Bacillati</taxon>
        <taxon>Actinomycetota</taxon>
        <taxon>Actinomycetes</taxon>
        <taxon>Kitasatosporales</taxon>
        <taxon>Streptomycetaceae</taxon>
        <taxon>Streptomyces</taxon>
    </lineage>
</organism>
<evidence type="ECO:0000256" key="4">
    <source>
        <dbReference type="ARBA" id="ARBA00022679"/>
    </source>
</evidence>
<evidence type="ECO:0000313" key="9">
    <source>
        <dbReference type="Proteomes" id="UP001595765"/>
    </source>
</evidence>
<keyword evidence="4" id="KW-0808">Transferase</keyword>
<keyword evidence="3" id="KW-0597">Phosphoprotein</keyword>
<evidence type="ECO:0000256" key="1">
    <source>
        <dbReference type="ARBA" id="ARBA00000085"/>
    </source>
</evidence>
<dbReference type="RefSeq" id="WP_386427403.1">
    <property type="nucleotide sequence ID" value="NZ_JBHSBB010000007.1"/>
</dbReference>
<dbReference type="InterPro" id="IPR003594">
    <property type="entry name" value="HATPase_dom"/>
</dbReference>
<keyword evidence="8" id="KW-0067">ATP-binding</keyword>
<protein>
    <recommendedName>
        <fullName evidence="2">histidine kinase</fullName>
        <ecNumber evidence="2">2.7.13.3</ecNumber>
    </recommendedName>
</protein>
<proteinExistence type="predicted"/>
<name>A0ABV8HHI1_9ACTN</name>
<dbReference type="GO" id="GO:0005524">
    <property type="term" value="F:ATP binding"/>
    <property type="evidence" value="ECO:0007669"/>
    <property type="project" value="UniProtKB-KW"/>
</dbReference>
<evidence type="ECO:0000256" key="2">
    <source>
        <dbReference type="ARBA" id="ARBA00012438"/>
    </source>
</evidence>
<evidence type="ECO:0000256" key="6">
    <source>
        <dbReference type="SAM" id="MobiDB-lite"/>
    </source>
</evidence>
<dbReference type="Gene3D" id="3.30.565.10">
    <property type="entry name" value="Histidine kinase-like ATPase, C-terminal domain"/>
    <property type="match status" value="1"/>
</dbReference>
<reference evidence="9" key="1">
    <citation type="journal article" date="2019" name="Int. J. Syst. Evol. Microbiol.">
        <title>The Global Catalogue of Microorganisms (GCM) 10K type strain sequencing project: providing services to taxonomists for standard genome sequencing and annotation.</title>
        <authorList>
            <consortium name="The Broad Institute Genomics Platform"/>
            <consortium name="The Broad Institute Genome Sequencing Center for Infectious Disease"/>
            <person name="Wu L."/>
            <person name="Ma J."/>
        </authorList>
    </citation>
    <scope>NUCLEOTIDE SEQUENCE [LARGE SCALE GENOMIC DNA]</scope>
    <source>
        <strain evidence="9">CGMCC 4.7237</strain>
    </source>
</reference>
<evidence type="ECO:0000313" key="8">
    <source>
        <dbReference type="EMBL" id="MFC4031340.1"/>
    </source>
</evidence>
<evidence type="ECO:0000256" key="5">
    <source>
        <dbReference type="ARBA" id="ARBA00022777"/>
    </source>
</evidence>
<dbReference type="EMBL" id="JBHSBB010000007">
    <property type="protein sequence ID" value="MFC4031340.1"/>
    <property type="molecule type" value="Genomic_DNA"/>
</dbReference>
<dbReference type="InterPro" id="IPR050428">
    <property type="entry name" value="TCS_sensor_his_kinase"/>
</dbReference>
<comment type="catalytic activity">
    <reaction evidence="1">
        <text>ATP + protein L-histidine = ADP + protein N-phospho-L-histidine.</text>
        <dbReference type="EC" id="2.7.13.3"/>
    </reaction>
</comment>
<feature type="domain" description="Histidine kinase/HSP90-like ATPase" evidence="7">
    <location>
        <begin position="174"/>
        <end position="281"/>
    </location>
</feature>
<sequence length="380" mass="40907">MTHLLHDPAFWCLIAAVLIAAAIIRRSRRVITAQGQELTQWENRLANQAADHAQSISDAETAAEERTKTVLKSATRTLQGLAGEQQVVIENLQRKYGGHPVLHELLEVNHANAQFARRAQAIAVICGGFLGRRKDAASVYDVIRSAQGQIRNFDRVHIRSQSAFGIEAKAISGISLAVAELLANAANYSRPDTAIEVNIQPVHNGLCVIIDDFGVGMSDEQRQKAGRMLSGEYIPAMSELGNPPQFGFPVIAELSRRYGFTVDVSSTSPYGGVRAVVRVPEDLLTEQSVEPARPAPSVISPVSSTATRPSEPAPLTANGLPKRAARQSPMSIVRVPASTEHDTPSEDDTVVAAARMAALQQGTRSGRQPTAAHREGSEPQ</sequence>
<dbReference type="InterPro" id="IPR036890">
    <property type="entry name" value="HATPase_C_sf"/>
</dbReference>
<dbReference type="PANTHER" id="PTHR45436">
    <property type="entry name" value="SENSOR HISTIDINE KINASE YKOH"/>
    <property type="match status" value="1"/>
</dbReference>
<dbReference type="Proteomes" id="UP001595765">
    <property type="component" value="Unassembled WGS sequence"/>
</dbReference>
<keyword evidence="5" id="KW-0418">Kinase</keyword>
<dbReference type="EC" id="2.7.13.3" evidence="2"/>
<gene>
    <name evidence="8" type="ORF">ACFO3J_07605</name>
</gene>
<feature type="region of interest" description="Disordered" evidence="6">
    <location>
        <begin position="287"/>
        <end position="329"/>
    </location>
</feature>
<evidence type="ECO:0000256" key="3">
    <source>
        <dbReference type="ARBA" id="ARBA00022553"/>
    </source>
</evidence>
<feature type="region of interest" description="Disordered" evidence="6">
    <location>
        <begin position="358"/>
        <end position="380"/>
    </location>
</feature>